<accession>A0A974P5E2</accession>
<dbReference type="Pfam" id="PF07536">
    <property type="entry name" value="HWE_HK"/>
    <property type="match status" value="1"/>
</dbReference>
<dbReference type="SUPFAM" id="SSF55785">
    <property type="entry name" value="PYP-like sensor domain (PAS domain)"/>
    <property type="match status" value="1"/>
</dbReference>
<keyword evidence="6" id="KW-0808">Transferase</keyword>
<keyword evidence="9" id="KW-0418">Kinase</keyword>
<feature type="region of interest" description="Disordered" evidence="12">
    <location>
        <begin position="1"/>
        <end position="29"/>
    </location>
</feature>
<comment type="catalytic activity">
    <reaction evidence="1">
        <text>ATP + protein L-histidine = ADP + protein N-phospho-L-histidine.</text>
        <dbReference type="EC" id="2.7.13.3"/>
    </reaction>
</comment>
<evidence type="ECO:0000256" key="12">
    <source>
        <dbReference type="SAM" id="MobiDB-lite"/>
    </source>
</evidence>
<keyword evidence="11" id="KW-0843">Virulence</keyword>
<feature type="region of interest" description="Disordered" evidence="12">
    <location>
        <begin position="169"/>
        <end position="197"/>
    </location>
</feature>
<evidence type="ECO:0000256" key="11">
    <source>
        <dbReference type="ARBA" id="ARBA00023026"/>
    </source>
</evidence>
<evidence type="ECO:0000256" key="6">
    <source>
        <dbReference type="ARBA" id="ARBA00022679"/>
    </source>
</evidence>
<dbReference type="PANTHER" id="PTHR41523">
    <property type="entry name" value="TWO-COMPONENT SYSTEM SENSOR PROTEIN"/>
    <property type="match status" value="1"/>
</dbReference>
<keyword evidence="8" id="KW-0547">Nucleotide-binding</keyword>
<organism evidence="14">
    <name type="scientific">Phenylobacterium glaciei</name>
    <dbReference type="NCBI Taxonomy" id="2803784"/>
    <lineage>
        <taxon>Bacteria</taxon>
        <taxon>Pseudomonadati</taxon>
        <taxon>Pseudomonadota</taxon>
        <taxon>Alphaproteobacteria</taxon>
        <taxon>Caulobacterales</taxon>
        <taxon>Caulobacteraceae</taxon>
        <taxon>Phenylobacterium</taxon>
    </lineage>
</organism>
<dbReference type="EC" id="2.7.13.3" evidence="2"/>
<evidence type="ECO:0000256" key="3">
    <source>
        <dbReference type="ARBA" id="ARBA00022553"/>
    </source>
</evidence>
<dbReference type="AlphaFoldDB" id="A0A974P5E2"/>
<dbReference type="PROSITE" id="PS50113">
    <property type="entry name" value="PAC"/>
    <property type="match status" value="1"/>
</dbReference>
<evidence type="ECO:0000256" key="4">
    <source>
        <dbReference type="ARBA" id="ARBA00022630"/>
    </source>
</evidence>
<evidence type="ECO:0000256" key="1">
    <source>
        <dbReference type="ARBA" id="ARBA00000085"/>
    </source>
</evidence>
<dbReference type="NCBIfam" id="TIGR00229">
    <property type="entry name" value="sensory_box"/>
    <property type="match status" value="1"/>
</dbReference>
<dbReference type="Pfam" id="PF08447">
    <property type="entry name" value="PAS_3"/>
    <property type="match status" value="1"/>
</dbReference>
<evidence type="ECO:0000256" key="9">
    <source>
        <dbReference type="ARBA" id="ARBA00022777"/>
    </source>
</evidence>
<evidence type="ECO:0000256" key="10">
    <source>
        <dbReference type="ARBA" id="ARBA00022840"/>
    </source>
</evidence>
<keyword evidence="4" id="KW-0285">Flavoprotein</keyword>
<keyword evidence="7" id="KW-0677">Repeat</keyword>
<dbReference type="GO" id="GO:0005524">
    <property type="term" value="F:ATP binding"/>
    <property type="evidence" value="ECO:0007669"/>
    <property type="project" value="UniProtKB-KW"/>
</dbReference>
<dbReference type="PANTHER" id="PTHR41523:SF8">
    <property type="entry name" value="ETHYLENE RESPONSE SENSOR PROTEIN"/>
    <property type="match status" value="1"/>
</dbReference>
<dbReference type="InterPro" id="IPR000014">
    <property type="entry name" value="PAS"/>
</dbReference>
<protein>
    <recommendedName>
        <fullName evidence="2">histidine kinase</fullName>
        <ecNumber evidence="2">2.7.13.3</ecNumber>
    </recommendedName>
</protein>
<gene>
    <name evidence="14" type="ORF">JKL49_04870</name>
</gene>
<dbReference type="InterPro" id="IPR013655">
    <property type="entry name" value="PAS_fold_3"/>
</dbReference>
<dbReference type="InterPro" id="IPR000700">
    <property type="entry name" value="PAS-assoc_C"/>
</dbReference>
<dbReference type="CDD" id="cd00130">
    <property type="entry name" value="PAS"/>
    <property type="match status" value="1"/>
</dbReference>
<keyword evidence="10" id="KW-0067">ATP-binding</keyword>
<evidence type="ECO:0000256" key="8">
    <source>
        <dbReference type="ARBA" id="ARBA00022741"/>
    </source>
</evidence>
<keyword evidence="5" id="KW-0288">FMN</keyword>
<dbReference type="InterPro" id="IPR035965">
    <property type="entry name" value="PAS-like_dom_sf"/>
</dbReference>
<sequence length="197" mass="21912">MGHGSRRLCRQRPYGGDHRPARRRNPVRDAEEIQQLVHPDDRDALSEKIQQGLRTEGRYEAEYRLRPGPNGEITWLRAAGIQVLNAKGEVTSICGVVQNITDRRVEEDQRRTLMAEVDHRVKNVLAAVQSLAYQTAKRTTSLESFLSNFSGRLKSMGSANELLTAARWRGAGSPTWPPPSSAASRPARPAGRDLSCS</sequence>
<dbReference type="InterPro" id="IPR011102">
    <property type="entry name" value="Sig_transdc_His_kinase_HWE"/>
</dbReference>
<dbReference type="GO" id="GO:0004673">
    <property type="term" value="F:protein histidine kinase activity"/>
    <property type="evidence" value="ECO:0007669"/>
    <property type="project" value="UniProtKB-EC"/>
</dbReference>
<evidence type="ECO:0000256" key="2">
    <source>
        <dbReference type="ARBA" id="ARBA00012438"/>
    </source>
</evidence>
<keyword evidence="3" id="KW-0597">Phosphoprotein</keyword>
<feature type="domain" description="PAC" evidence="13">
    <location>
        <begin position="59"/>
        <end position="112"/>
    </location>
</feature>
<evidence type="ECO:0000256" key="7">
    <source>
        <dbReference type="ARBA" id="ARBA00022737"/>
    </source>
</evidence>
<name>A0A974P5E2_9CAUL</name>
<dbReference type="SMART" id="SM00911">
    <property type="entry name" value="HWE_HK"/>
    <property type="match status" value="1"/>
</dbReference>
<dbReference type="Gene3D" id="3.30.450.20">
    <property type="entry name" value="PAS domain"/>
    <property type="match status" value="1"/>
</dbReference>
<evidence type="ECO:0000256" key="5">
    <source>
        <dbReference type="ARBA" id="ARBA00022643"/>
    </source>
</evidence>
<dbReference type="EMBL" id="CP068570">
    <property type="protein sequence ID" value="QQZ50730.1"/>
    <property type="molecule type" value="Genomic_DNA"/>
</dbReference>
<feature type="compositionally biased region" description="Basic residues" evidence="12">
    <location>
        <begin position="1"/>
        <end position="10"/>
    </location>
</feature>
<evidence type="ECO:0000313" key="14">
    <source>
        <dbReference type="EMBL" id="QQZ50730.1"/>
    </source>
</evidence>
<proteinExistence type="predicted"/>
<evidence type="ECO:0000259" key="13">
    <source>
        <dbReference type="PROSITE" id="PS50113"/>
    </source>
</evidence>
<reference evidence="14" key="1">
    <citation type="submission" date="2021-01" db="EMBL/GenBank/DDBJ databases">
        <title>Genome sequence of Phenylobacterium sp. 20VBR1 isolated from a valley glaceir, Ny-Alesund, Svalbard.</title>
        <authorList>
            <person name="Thomas F.A."/>
            <person name="Krishnan K.P."/>
            <person name="Sinha R.K."/>
        </authorList>
    </citation>
    <scope>NUCLEOTIDE SEQUENCE</scope>
    <source>
        <strain evidence="14">20VBR1</strain>
    </source>
</reference>